<name>A0A6J5XRK0_PRUAR</name>
<accession>A0A6J5XRK0</accession>
<dbReference type="AlphaFoldDB" id="A0A6J5XRK0"/>
<dbReference type="EMBL" id="CAEKKB010000007">
    <property type="protein sequence ID" value="CAB4316566.1"/>
    <property type="molecule type" value="Genomic_DNA"/>
</dbReference>
<dbReference type="Proteomes" id="UP000507245">
    <property type="component" value="Unassembled WGS sequence"/>
</dbReference>
<feature type="compositionally biased region" description="Low complexity" evidence="1">
    <location>
        <begin position="1"/>
        <end position="10"/>
    </location>
</feature>
<proteinExistence type="predicted"/>
<evidence type="ECO:0000313" key="2">
    <source>
        <dbReference type="EMBL" id="CAB4316566.1"/>
    </source>
</evidence>
<evidence type="ECO:0000313" key="3">
    <source>
        <dbReference type="Proteomes" id="UP000507245"/>
    </source>
</evidence>
<reference evidence="3" key="1">
    <citation type="journal article" date="2020" name="Genome Biol.">
        <title>Gamete binning: chromosome-level and haplotype-resolved genome assembly enabled by high-throughput single-cell sequencing of gamete genomes.</title>
        <authorList>
            <person name="Campoy J.A."/>
            <person name="Sun H."/>
            <person name="Goel M."/>
            <person name="Jiao W.-B."/>
            <person name="Folz-Donahue K."/>
            <person name="Wang N."/>
            <person name="Rubio M."/>
            <person name="Liu C."/>
            <person name="Kukat C."/>
            <person name="Ruiz D."/>
            <person name="Huettel B."/>
            <person name="Schneeberger K."/>
        </authorList>
    </citation>
    <scope>NUCLEOTIDE SEQUENCE [LARGE SCALE GENOMIC DNA]</scope>
    <source>
        <strain evidence="3">cv. Rojo Pasion</strain>
    </source>
</reference>
<sequence length="107" mass="11583">MLSHSSASESESTDEPHAGKLARVVLAGTPDTNMRGMRSLIVTVGGSQCPGSRGLLLTETRGKPKNVSALREPYEKAPNYRTKQGIELRESRCANAHPVFPCSLARY</sequence>
<keyword evidence="3" id="KW-1185">Reference proteome</keyword>
<gene>
    <name evidence="2" type="ORF">ORAREDHAP_LOCUS42394</name>
</gene>
<evidence type="ECO:0000256" key="1">
    <source>
        <dbReference type="SAM" id="MobiDB-lite"/>
    </source>
</evidence>
<feature type="region of interest" description="Disordered" evidence="1">
    <location>
        <begin position="1"/>
        <end position="21"/>
    </location>
</feature>
<organism evidence="2 3">
    <name type="scientific">Prunus armeniaca</name>
    <name type="common">Apricot</name>
    <name type="synonym">Armeniaca vulgaris</name>
    <dbReference type="NCBI Taxonomy" id="36596"/>
    <lineage>
        <taxon>Eukaryota</taxon>
        <taxon>Viridiplantae</taxon>
        <taxon>Streptophyta</taxon>
        <taxon>Embryophyta</taxon>
        <taxon>Tracheophyta</taxon>
        <taxon>Spermatophyta</taxon>
        <taxon>Magnoliopsida</taxon>
        <taxon>eudicotyledons</taxon>
        <taxon>Gunneridae</taxon>
        <taxon>Pentapetalae</taxon>
        <taxon>rosids</taxon>
        <taxon>fabids</taxon>
        <taxon>Rosales</taxon>
        <taxon>Rosaceae</taxon>
        <taxon>Amygdaloideae</taxon>
        <taxon>Amygdaleae</taxon>
        <taxon>Prunus</taxon>
    </lineage>
</organism>
<protein>
    <submittedName>
        <fullName evidence="2">Uncharacterized protein</fullName>
    </submittedName>
</protein>